<feature type="domain" description="Glycosyl transferase family 1" evidence="1">
    <location>
        <begin position="189"/>
        <end position="328"/>
    </location>
</feature>
<proteinExistence type="predicted"/>
<reference evidence="2 3" key="1">
    <citation type="journal article" date="2016" name="Nat. Commun.">
        <title>Thousands of microbial genomes shed light on interconnected biogeochemical processes in an aquifer system.</title>
        <authorList>
            <person name="Anantharaman K."/>
            <person name="Brown C.T."/>
            <person name="Hug L.A."/>
            <person name="Sharon I."/>
            <person name="Castelle C.J."/>
            <person name="Probst A.J."/>
            <person name="Thomas B.C."/>
            <person name="Singh A."/>
            <person name="Wilkins M.J."/>
            <person name="Karaoz U."/>
            <person name="Brodie E.L."/>
            <person name="Williams K.H."/>
            <person name="Hubbard S.S."/>
            <person name="Banfield J.F."/>
        </authorList>
    </citation>
    <scope>NUCLEOTIDE SEQUENCE [LARGE SCALE GENOMIC DNA]</scope>
</reference>
<dbReference type="EMBL" id="MEVD01000018">
    <property type="protein sequence ID" value="OGC52932.1"/>
    <property type="molecule type" value="Genomic_DNA"/>
</dbReference>
<sequence length="374" mass="43056">MDKPRVAFIHDYLVQYGGAEKTLEIMSDIFPEAEIFTGIYKPALLSEKLNSKKIISPGTSLLSKWPKYFTFLMPLYFENFDLRNYDLIISSGNAWAKGVLTKPTQLHISYVHTPPRFLYKYSVESTNRNNWYYKPFVSFIDTSLRVWDYISAQRPDFLLTNSHETSKRIQKFYRREAAVIYPPVDVEAKSAAELDNLRAPFYLAAGRLAAYKNFDLIIQAFNLLGLQLEIIGTGKEEAKLKKMAKDNIKFLGQASDDVKFQKMNECLGFIFPVEEEDFGIVPIEAMSQGKPVLAHRSGGVLESVRDGIDGMFFDKVTLEDFVSKMKEFDDNIKKGVYNSNSIKDHVQKYSVSRFKKEFEAFVANKWNQFLSEQK</sequence>
<accession>A0A1F4V6V4</accession>
<organism evidence="2 3">
    <name type="scientific">candidate division WWE3 bacterium RIFCSPHIGHO2_02_FULL_38_14</name>
    <dbReference type="NCBI Taxonomy" id="1802620"/>
    <lineage>
        <taxon>Bacteria</taxon>
        <taxon>Katanobacteria</taxon>
    </lineage>
</organism>
<dbReference type="InterPro" id="IPR001296">
    <property type="entry name" value="Glyco_trans_1"/>
</dbReference>
<dbReference type="Proteomes" id="UP000178127">
    <property type="component" value="Unassembled WGS sequence"/>
</dbReference>
<dbReference type="InterPro" id="IPR050194">
    <property type="entry name" value="Glycosyltransferase_grp1"/>
</dbReference>
<evidence type="ECO:0000313" key="3">
    <source>
        <dbReference type="Proteomes" id="UP000178127"/>
    </source>
</evidence>
<dbReference type="Gene3D" id="3.40.50.2000">
    <property type="entry name" value="Glycogen Phosphorylase B"/>
    <property type="match status" value="2"/>
</dbReference>
<dbReference type="PANTHER" id="PTHR45947:SF3">
    <property type="entry name" value="SULFOQUINOVOSYL TRANSFERASE SQD2"/>
    <property type="match status" value="1"/>
</dbReference>
<protein>
    <recommendedName>
        <fullName evidence="1">Glycosyl transferase family 1 domain-containing protein</fullName>
    </recommendedName>
</protein>
<comment type="caution">
    <text evidence="2">The sequence shown here is derived from an EMBL/GenBank/DDBJ whole genome shotgun (WGS) entry which is preliminary data.</text>
</comment>
<dbReference type="STRING" id="1802620.A3D91_03195"/>
<gene>
    <name evidence="2" type="ORF">A3D91_03195</name>
</gene>
<dbReference type="AlphaFoldDB" id="A0A1F4V6V4"/>
<dbReference type="Pfam" id="PF00534">
    <property type="entry name" value="Glycos_transf_1"/>
    <property type="match status" value="1"/>
</dbReference>
<dbReference type="SUPFAM" id="SSF53756">
    <property type="entry name" value="UDP-Glycosyltransferase/glycogen phosphorylase"/>
    <property type="match status" value="1"/>
</dbReference>
<dbReference type="PANTHER" id="PTHR45947">
    <property type="entry name" value="SULFOQUINOVOSYL TRANSFERASE SQD2"/>
    <property type="match status" value="1"/>
</dbReference>
<dbReference type="GO" id="GO:0016757">
    <property type="term" value="F:glycosyltransferase activity"/>
    <property type="evidence" value="ECO:0007669"/>
    <property type="project" value="InterPro"/>
</dbReference>
<evidence type="ECO:0000313" key="2">
    <source>
        <dbReference type="EMBL" id="OGC52932.1"/>
    </source>
</evidence>
<name>A0A1F4V6V4_UNCKA</name>
<evidence type="ECO:0000259" key="1">
    <source>
        <dbReference type="Pfam" id="PF00534"/>
    </source>
</evidence>